<name>A0A844H8W9_9RHOB</name>
<protein>
    <submittedName>
        <fullName evidence="2">Translation initiation factor 2</fullName>
    </submittedName>
</protein>
<keyword evidence="2" id="KW-0648">Protein biosynthesis</keyword>
<gene>
    <name evidence="2" type="ORF">GL279_10530</name>
</gene>
<evidence type="ECO:0000256" key="1">
    <source>
        <dbReference type="SAM" id="SignalP"/>
    </source>
</evidence>
<keyword evidence="2" id="KW-0396">Initiation factor</keyword>
<keyword evidence="3" id="KW-1185">Reference proteome</keyword>
<feature type="signal peptide" evidence="1">
    <location>
        <begin position="1"/>
        <end position="17"/>
    </location>
</feature>
<keyword evidence="1" id="KW-0732">Signal</keyword>
<reference evidence="2 3" key="1">
    <citation type="submission" date="2019-11" db="EMBL/GenBank/DDBJ databases">
        <authorList>
            <person name="Dong K."/>
        </authorList>
    </citation>
    <scope>NUCLEOTIDE SEQUENCE [LARGE SCALE GENOMIC DNA]</scope>
    <source>
        <strain evidence="2 3">JCM 17370</strain>
    </source>
</reference>
<organism evidence="2 3">
    <name type="scientific">Paracoccus limosus</name>
    <dbReference type="NCBI Taxonomy" id="913252"/>
    <lineage>
        <taxon>Bacteria</taxon>
        <taxon>Pseudomonadati</taxon>
        <taxon>Pseudomonadota</taxon>
        <taxon>Alphaproteobacteria</taxon>
        <taxon>Rhodobacterales</taxon>
        <taxon>Paracoccaceae</taxon>
        <taxon>Paracoccus</taxon>
    </lineage>
</organism>
<feature type="chain" id="PRO_5032340336" evidence="1">
    <location>
        <begin position="18"/>
        <end position="128"/>
    </location>
</feature>
<comment type="caution">
    <text evidence="2">The sequence shown here is derived from an EMBL/GenBank/DDBJ whole genome shotgun (WGS) entry which is preliminary data.</text>
</comment>
<dbReference type="RefSeq" id="WP_155064590.1">
    <property type="nucleotide sequence ID" value="NZ_WMIF01000013.1"/>
</dbReference>
<dbReference type="Proteomes" id="UP000442533">
    <property type="component" value="Unassembled WGS sequence"/>
</dbReference>
<dbReference type="AlphaFoldDB" id="A0A844H8W9"/>
<accession>A0A844H8W9</accession>
<sequence>MKLQLIMLMGALSVAGCATITRGTNDVLVVNSTPGGAEVKLSNGESCTGTPCTFKLPRKSELNVLIQKPGCKPQQVRVTNRVAGSGGAAMAGNIVFGGIIGAGVDAGTGATQELVPNPVSVTLECKGR</sequence>
<dbReference type="PROSITE" id="PS51257">
    <property type="entry name" value="PROKAR_LIPOPROTEIN"/>
    <property type="match status" value="1"/>
</dbReference>
<evidence type="ECO:0000313" key="3">
    <source>
        <dbReference type="Proteomes" id="UP000442533"/>
    </source>
</evidence>
<proteinExistence type="predicted"/>
<dbReference type="GO" id="GO:0003743">
    <property type="term" value="F:translation initiation factor activity"/>
    <property type="evidence" value="ECO:0007669"/>
    <property type="project" value="UniProtKB-KW"/>
</dbReference>
<evidence type="ECO:0000313" key="2">
    <source>
        <dbReference type="EMBL" id="MTH35037.1"/>
    </source>
</evidence>
<dbReference type="EMBL" id="WMIF01000013">
    <property type="protein sequence ID" value="MTH35037.1"/>
    <property type="molecule type" value="Genomic_DNA"/>
</dbReference>
<dbReference type="OrthoDB" id="7428207at2"/>